<dbReference type="GO" id="GO:0005737">
    <property type="term" value="C:cytoplasm"/>
    <property type="evidence" value="ECO:0007669"/>
    <property type="project" value="TreeGrafter"/>
</dbReference>
<evidence type="ECO:0000256" key="3">
    <source>
        <dbReference type="ARBA" id="ARBA00022793"/>
    </source>
</evidence>
<dbReference type="RefSeq" id="WP_172689203.1">
    <property type="nucleotide sequence ID" value="NZ_KX858825.1"/>
</dbReference>
<name>A0A125S6J3_ENTCL</name>
<dbReference type="GO" id="GO:0033983">
    <property type="term" value="F:diaminobutyrate decarboxylase activity"/>
    <property type="evidence" value="ECO:0007669"/>
    <property type="project" value="UniProtKB-EC"/>
</dbReference>
<dbReference type="InterPro" id="IPR015421">
    <property type="entry name" value="PyrdxlP-dep_Trfase_major"/>
</dbReference>
<dbReference type="PANTHER" id="PTHR45677:SF13">
    <property type="entry name" value="LP10922P"/>
    <property type="match status" value="1"/>
</dbReference>
<dbReference type="EC" id="4.1.1.86" evidence="8"/>
<organism evidence="8">
    <name type="scientific">Enterobacter cloacae</name>
    <dbReference type="NCBI Taxonomy" id="550"/>
    <lineage>
        <taxon>Bacteria</taxon>
        <taxon>Pseudomonadati</taxon>
        <taxon>Pseudomonadota</taxon>
        <taxon>Gammaproteobacteria</taxon>
        <taxon>Enterobacterales</taxon>
        <taxon>Enterobacteriaceae</taxon>
        <taxon>Enterobacter</taxon>
        <taxon>Enterobacter cloacae complex</taxon>
    </lineage>
</organism>
<feature type="modified residue" description="N6-(pyridoxal phosphate)lysine" evidence="6">
    <location>
        <position position="348"/>
    </location>
</feature>
<gene>
    <name evidence="8" type="primary">ddc</name>
    <name evidence="8" type="ORF">PIMI5_00020</name>
</gene>
<dbReference type="PANTHER" id="PTHR45677">
    <property type="entry name" value="GLUTAMATE DECARBOXYLASE-RELATED"/>
    <property type="match status" value="1"/>
</dbReference>
<proteinExistence type="inferred from homology"/>
<dbReference type="AlphaFoldDB" id="A0A125S6J3"/>
<evidence type="ECO:0000256" key="7">
    <source>
        <dbReference type="RuleBase" id="RU000382"/>
    </source>
</evidence>
<evidence type="ECO:0000256" key="5">
    <source>
        <dbReference type="ARBA" id="ARBA00023239"/>
    </source>
</evidence>
<geneLocation type="plasmid" evidence="8">
    <name>pIMI-5</name>
</geneLocation>
<sequence length="562" mass="63606">MSELRFIEQSSISSQSEHLQTIIDYVQILNRHIQLNARASQSMLPELTFAPDALVKLGPKYPIQQFSYLDELERAEDETPASEAELLNEVARHFRGAIRPQSRNSLFNMVPDPSIPATAGAWLATAYNTNSLMDAFGGEALLTEQLVARRIGRWAGWKHAMGIACNGGKLTIMYAIKSALSRIAPNSKRTGLPNDIVILCSEGAHYCVEHAASLLGLGADNCLRVSANKEGRMCADALRTALKEQHVRRRRVAAIICCGGTTINFNCEDTREIIDIAEEFAGENNLKDRPYLHLDSVIGWLYLSQPDVNKGEPSYEISSPRIRARVAEVHYRLRGIGAFDSLGVDFHKNGLCPYASSFFVSRDRRFMDELGDGNYHYSEKDFQYGQFRAYRYTFENSRPAQGILAAWINLRKLGRNGYAAYLVRLHEARDALTSALERHGLFRVLNYSSLGWEVVFDIPFDSDVIALASSREELSMSFMQECWERVNAGYDLPLFSIVPGYHIENDPNQVTTAFLLYPMRQHQDSEWDETVSLIARQFHDFQTRLRTGQKTHSRTLFTQPIR</sequence>
<accession>A0A125S6J3</accession>
<dbReference type="Gene3D" id="3.40.640.10">
    <property type="entry name" value="Type I PLP-dependent aspartate aminotransferase-like (Major domain)"/>
    <property type="match status" value="1"/>
</dbReference>
<comment type="cofactor">
    <cofactor evidence="1 6 7">
        <name>pyridoxal 5'-phosphate</name>
        <dbReference type="ChEBI" id="CHEBI:597326"/>
    </cofactor>
</comment>
<evidence type="ECO:0000256" key="1">
    <source>
        <dbReference type="ARBA" id="ARBA00001933"/>
    </source>
</evidence>
<protein>
    <submittedName>
        <fullName evidence="8">L-2,4-diaminobutyrate decarboxylase</fullName>
        <ecNumber evidence="8">4.1.1.86</ecNumber>
    </submittedName>
</protein>
<dbReference type="GO" id="GO:0030170">
    <property type="term" value="F:pyridoxal phosphate binding"/>
    <property type="evidence" value="ECO:0007669"/>
    <property type="project" value="InterPro"/>
</dbReference>
<dbReference type="InterPro" id="IPR015424">
    <property type="entry name" value="PyrdxlP-dep_Trfase"/>
</dbReference>
<comment type="similarity">
    <text evidence="2 7">Belongs to the group II decarboxylase family.</text>
</comment>
<evidence type="ECO:0000313" key="8">
    <source>
        <dbReference type="EMBL" id="AME15643.1"/>
    </source>
</evidence>
<evidence type="ECO:0000256" key="2">
    <source>
        <dbReference type="ARBA" id="ARBA00009533"/>
    </source>
</evidence>
<dbReference type="Pfam" id="PF00282">
    <property type="entry name" value="Pyridoxal_deC"/>
    <property type="match status" value="1"/>
</dbReference>
<reference evidence="8" key="1">
    <citation type="journal article" date="2017" name="Antimicrob. Agents Chemother.">
        <title>Enterobacter cloacae Complex Isolates Harboring blaNMC-A or blaIMI-Type Class A Carbapenemase Genes on Novel Chromosomal Integrative Elements and Plasmids.</title>
        <authorList>
            <person name="Boyd D.A."/>
            <person name="Mataseje L.F."/>
            <person name="Davidson R."/>
            <person name="Delport J.A."/>
            <person name="Fuller J."/>
            <person name="Hoang L."/>
            <person name="Lefebvre B."/>
            <person name="Levett P.N."/>
            <person name="Roscoe D.L."/>
            <person name="Willey B.M."/>
            <person name="Mulvey M.R."/>
        </authorList>
    </citation>
    <scope>NUCLEOTIDE SEQUENCE</scope>
    <source>
        <strain evidence="8">N13-1531</strain>
        <plasmid evidence="8">pIMI-5</plasmid>
    </source>
</reference>
<dbReference type="SUPFAM" id="SSF53383">
    <property type="entry name" value="PLP-dependent transferases"/>
    <property type="match status" value="1"/>
</dbReference>
<keyword evidence="5 7" id="KW-0456">Lyase</keyword>
<dbReference type="InterPro" id="IPR002129">
    <property type="entry name" value="PyrdxlP-dep_de-COase"/>
</dbReference>
<dbReference type="EMBL" id="KX858825">
    <property type="protein sequence ID" value="AME15643.1"/>
    <property type="molecule type" value="Genomic_DNA"/>
</dbReference>
<evidence type="ECO:0000256" key="4">
    <source>
        <dbReference type="ARBA" id="ARBA00022898"/>
    </source>
</evidence>
<keyword evidence="4 6" id="KW-0663">Pyridoxal phosphate</keyword>
<dbReference type="GO" id="GO:0019752">
    <property type="term" value="P:carboxylic acid metabolic process"/>
    <property type="evidence" value="ECO:0007669"/>
    <property type="project" value="InterPro"/>
</dbReference>
<keyword evidence="8" id="KW-0614">Plasmid</keyword>
<evidence type="ECO:0000256" key="6">
    <source>
        <dbReference type="PIRSR" id="PIRSR602129-50"/>
    </source>
</evidence>
<keyword evidence="3" id="KW-0210">Decarboxylase</keyword>